<dbReference type="InterPro" id="IPR011870">
    <property type="entry name" value="LysX_arch"/>
</dbReference>
<dbReference type="PANTHER" id="PTHR21621:SF2">
    <property type="entry name" value="COENZYME GAMMA-F420-2:ALPHA-L-GLUTAMATE LIGASE"/>
    <property type="match status" value="1"/>
</dbReference>
<dbReference type="InterPro" id="IPR013651">
    <property type="entry name" value="ATP-grasp_RimK-type"/>
</dbReference>
<dbReference type="Gene3D" id="3.30.470.20">
    <property type="entry name" value="ATP-grasp fold, B domain"/>
    <property type="match status" value="1"/>
</dbReference>
<dbReference type="InterPro" id="IPR013815">
    <property type="entry name" value="ATP_grasp_subdomain_1"/>
</dbReference>
<dbReference type="InterPro" id="IPR016185">
    <property type="entry name" value="PreATP-grasp_dom_sf"/>
</dbReference>
<dbReference type="InterPro" id="IPR054562">
    <property type="entry name" value="LysX/ArgX_preATP_grasp"/>
</dbReference>
<evidence type="ECO:0000313" key="13">
    <source>
        <dbReference type="Proteomes" id="UP000288215"/>
    </source>
</evidence>
<dbReference type="FunFam" id="3.30.1490.20:FF:000025">
    <property type="entry name" value="Alpha-aminoadipate--LysW ligase LysX protein"/>
    <property type="match status" value="1"/>
</dbReference>
<keyword evidence="8" id="KW-0460">Magnesium</keyword>
<keyword evidence="5" id="KW-0479">Metal-binding</keyword>
<accession>A0A444L6A7</accession>
<dbReference type="PANTHER" id="PTHR21621">
    <property type="entry name" value="RIBOSOMAL PROTEIN S6 MODIFICATION PROTEIN"/>
    <property type="match status" value="1"/>
</dbReference>
<sequence length="287" mass="31916">MPQTLSLLYDRVRVEEKEIINAAQKKGVELRPIDAKELHLNITDLKKDEIFGDVAIERCVSHFRGLYITAILESKGIHVINPFSVAALCGDKLLCSMKLAKAGIPTPKTIVAFTKDEAMKVLEEEMGYPAVIKPVFGSWGRLIAPLKDRETAQALLEDREEMGNPLYQIYYIQEMVERPPRDIRTVVVGDKIAASIYRYSAPDDWRTNIARGGKAEVCNLTEDLKELVLKAAEVVGTGVLGVDAMETKEGIVIHEVNSTVEFKGAMSVSEVDIPGMIIDYALERARK</sequence>
<proteinExistence type="inferred from homology"/>
<dbReference type="SUPFAM" id="SSF52440">
    <property type="entry name" value="PreATP-grasp domain"/>
    <property type="match status" value="1"/>
</dbReference>
<evidence type="ECO:0000313" key="12">
    <source>
        <dbReference type="EMBL" id="RWX73090.1"/>
    </source>
</evidence>
<dbReference type="GO" id="GO:0005524">
    <property type="term" value="F:ATP binding"/>
    <property type="evidence" value="ECO:0007669"/>
    <property type="project" value="UniProtKB-UniRule"/>
</dbReference>
<comment type="pathway">
    <text evidence="9">Amino-acid biosynthesis.</text>
</comment>
<feature type="domain" description="ATP-grasp" evidence="11">
    <location>
        <begin position="96"/>
        <end position="282"/>
    </location>
</feature>
<dbReference type="GO" id="GO:0046872">
    <property type="term" value="F:metal ion binding"/>
    <property type="evidence" value="ECO:0007669"/>
    <property type="project" value="UniProtKB-KW"/>
</dbReference>
<dbReference type="Gene3D" id="3.40.50.20">
    <property type="match status" value="1"/>
</dbReference>
<dbReference type="NCBIfam" id="TIGR02144">
    <property type="entry name" value="LysX_arch"/>
    <property type="match status" value="1"/>
</dbReference>
<evidence type="ECO:0000256" key="9">
    <source>
        <dbReference type="ARBA" id="ARBA00029440"/>
    </source>
</evidence>
<evidence type="ECO:0000256" key="8">
    <source>
        <dbReference type="ARBA" id="ARBA00022842"/>
    </source>
</evidence>
<dbReference type="InterPro" id="IPR011761">
    <property type="entry name" value="ATP-grasp"/>
</dbReference>
<dbReference type="NCBIfam" id="TIGR00768">
    <property type="entry name" value="rimK_fam"/>
    <property type="match status" value="1"/>
</dbReference>
<dbReference type="GO" id="GO:0009085">
    <property type="term" value="P:lysine biosynthetic process"/>
    <property type="evidence" value="ECO:0007669"/>
    <property type="project" value="InterPro"/>
</dbReference>
<evidence type="ECO:0000256" key="10">
    <source>
        <dbReference type="PROSITE-ProRule" id="PRU00409"/>
    </source>
</evidence>
<evidence type="ECO:0000256" key="6">
    <source>
        <dbReference type="ARBA" id="ARBA00022741"/>
    </source>
</evidence>
<evidence type="ECO:0000256" key="5">
    <source>
        <dbReference type="ARBA" id="ARBA00022723"/>
    </source>
</evidence>
<evidence type="ECO:0000256" key="1">
    <source>
        <dbReference type="ARBA" id="ARBA00001946"/>
    </source>
</evidence>
<organism evidence="12 13">
    <name type="scientific">Methanosuratincola subterraneus</name>
    <dbReference type="NCBI Taxonomy" id="2593994"/>
    <lineage>
        <taxon>Archaea</taxon>
        <taxon>Thermoproteota</taxon>
        <taxon>Methanosuratincolia</taxon>
        <taxon>Candidatus Methanomethylicales</taxon>
        <taxon>Candidatus Methanomethylicaceae</taxon>
        <taxon>Candidatus Methanosuratincola (ex Vanwonterghem et al. 2016)</taxon>
    </lineage>
</organism>
<dbReference type="Gene3D" id="3.30.1490.20">
    <property type="entry name" value="ATP-grasp fold, A domain"/>
    <property type="match status" value="1"/>
</dbReference>
<dbReference type="Proteomes" id="UP000288215">
    <property type="component" value="Unassembled WGS sequence"/>
</dbReference>
<keyword evidence="6 10" id="KW-0547">Nucleotide-binding</keyword>
<dbReference type="PROSITE" id="PS50975">
    <property type="entry name" value="ATP_GRASP"/>
    <property type="match status" value="1"/>
</dbReference>
<dbReference type="AlphaFoldDB" id="A0A444L6A7"/>
<dbReference type="GO" id="GO:0043774">
    <property type="term" value="F:coenzyme F420-2 alpha-glutamyl ligase activity"/>
    <property type="evidence" value="ECO:0007669"/>
    <property type="project" value="TreeGrafter"/>
</dbReference>
<evidence type="ECO:0000256" key="3">
    <source>
        <dbReference type="ARBA" id="ARBA00022598"/>
    </source>
</evidence>
<reference evidence="12 13" key="1">
    <citation type="submission" date="2018-12" db="EMBL/GenBank/DDBJ databases">
        <title>The complete genome of the methanogenic archaea of the candidate phylum Verstraetearchaeota, obtained from the metagenome of underground thermal water.</title>
        <authorList>
            <person name="Kadnikov V.V."/>
            <person name="Mardanov A.V."/>
            <person name="Beletsky A.V."/>
            <person name="Karnachuk O.V."/>
            <person name="Ravin N.V."/>
        </authorList>
    </citation>
    <scope>NUCLEOTIDE SEQUENCE [LARGE SCALE GENOMIC DNA]</scope>
    <source>
        <strain evidence="12">Ch88</strain>
    </source>
</reference>
<comment type="similarity">
    <text evidence="2">Belongs to the RimK family. LysX subfamily.</text>
</comment>
<evidence type="ECO:0000256" key="4">
    <source>
        <dbReference type="ARBA" id="ARBA00022605"/>
    </source>
</evidence>
<comment type="caution">
    <text evidence="12">The sequence shown here is derived from an EMBL/GenBank/DDBJ whole genome shotgun (WGS) entry which is preliminary data.</text>
</comment>
<protein>
    <submittedName>
        <fullName evidence="12">Lysine biosynthesis protein LysX</fullName>
    </submittedName>
</protein>
<evidence type="ECO:0000256" key="2">
    <source>
        <dbReference type="ARBA" id="ARBA00006239"/>
    </source>
</evidence>
<evidence type="ECO:0000259" key="11">
    <source>
        <dbReference type="PROSITE" id="PS50975"/>
    </source>
</evidence>
<gene>
    <name evidence="12" type="ORF">Metus_1064</name>
</gene>
<dbReference type="Pfam" id="PF08443">
    <property type="entry name" value="RimK"/>
    <property type="match status" value="1"/>
</dbReference>
<dbReference type="EMBL" id="RXGA01000003">
    <property type="protein sequence ID" value="RWX73090.1"/>
    <property type="molecule type" value="Genomic_DNA"/>
</dbReference>
<name>A0A444L6A7_METS7</name>
<dbReference type="GO" id="GO:0005737">
    <property type="term" value="C:cytoplasm"/>
    <property type="evidence" value="ECO:0007669"/>
    <property type="project" value="TreeGrafter"/>
</dbReference>
<comment type="cofactor">
    <cofactor evidence="1">
        <name>Mg(2+)</name>
        <dbReference type="ChEBI" id="CHEBI:18420"/>
    </cofactor>
</comment>
<evidence type="ECO:0000256" key="7">
    <source>
        <dbReference type="ARBA" id="ARBA00022840"/>
    </source>
</evidence>
<dbReference type="SUPFAM" id="SSF56059">
    <property type="entry name" value="Glutathione synthetase ATP-binding domain-like"/>
    <property type="match status" value="1"/>
</dbReference>
<dbReference type="FunFam" id="3.30.470.20:FF:000058">
    <property type="entry name" value="Alpha-aminoadipate--LysW ligase LysX protein"/>
    <property type="match status" value="1"/>
</dbReference>
<keyword evidence="7 10" id="KW-0067">ATP-binding</keyword>
<keyword evidence="4" id="KW-0028">Amino-acid biosynthesis</keyword>
<dbReference type="InterPro" id="IPR004666">
    <property type="entry name" value="Rp_bS6_RimK/Lys_biosynth_LsyX"/>
</dbReference>
<dbReference type="Pfam" id="PF22626">
    <property type="entry name" value="LysX_preATP_grasp"/>
    <property type="match status" value="1"/>
</dbReference>
<keyword evidence="3" id="KW-0436">Ligase</keyword>